<evidence type="ECO:0000256" key="1">
    <source>
        <dbReference type="SAM" id="Phobius"/>
    </source>
</evidence>
<feature type="transmembrane region" description="Helical" evidence="1">
    <location>
        <begin position="339"/>
        <end position="358"/>
    </location>
</feature>
<dbReference type="PANTHER" id="PTHR30092">
    <property type="entry name" value="INNER MEMBRANE PROTEIN CRED"/>
    <property type="match status" value="1"/>
</dbReference>
<keyword evidence="1" id="KW-0812">Transmembrane</keyword>
<dbReference type="NCBIfam" id="NF008712">
    <property type="entry name" value="PRK11715.1-1"/>
    <property type="match status" value="1"/>
</dbReference>
<sequence length="459" mass="49560">MRNKLWQKAAAMAVLTLLLLIPIGMVKDLANERENRQLQAVNDIAASSAGPQKLFGPVLVVPYHEIWSEVSETIRDRTAVREVQQRSELRYLHFLPEQLRLTGELATETKRRGLFEVRSYVVNLSGKGEIKLPGGYGNPPSLHGGRIQFGTPYIGIALSDMRGVLAAPGVAWAGKTYAFEQGSNLPLEDASGMHANLEPMPVEFGPISIPFGFDLKLRGIEALEFVPAGKHTQVELASAWQHPSFFGRFLPDPSSQQTGTDGFRAAWSVDALASNVGRNLSGVRHIASYDSFGVRLIEPINVYSLSDRAAKYGFLFVCLTFAAIFLFELLKKLAIHPAQYALVGLALAMFFLLLLSLSEHLPFAAAYCLASGACVLLIAVYLSAVLLSAARGTAAGVLLAALFASLYGLLESEDNALMLGSLLLFAVLSIAMLATRKLDWYALADTGTAAAAASGRESC</sequence>
<feature type="transmembrane region" description="Helical" evidence="1">
    <location>
        <begin position="364"/>
        <end position="387"/>
    </location>
</feature>
<dbReference type="Pfam" id="PF06123">
    <property type="entry name" value="CreD"/>
    <property type="match status" value="1"/>
</dbReference>
<feature type="transmembrane region" description="Helical" evidence="1">
    <location>
        <begin position="309"/>
        <end position="327"/>
    </location>
</feature>
<proteinExistence type="predicted"/>
<dbReference type="RefSeq" id="WP_256610373.1">
    <property type="nucleotide sequence ID" value="NZ_JANIBM010000007.1"/>
</dbReference>
<gene>
    <name evidence="2" type="primary">creD</name>
    <name evidence="2" type="ORF">NP603_08195</name>
</gene>
<name>A0ABT1UHB4_9GAMM</name>
<keyword evidence="3" id="KW-1185">Reference proteome</keyword>
<dbReference type="EMBL" id="JANIBM010000007">
    <property type="protein sequence ID" value="MCQ8181085.1"/>
    <property type="molecule type" value="Genomic_DNA"/>
</dbReference>
<reference evidence="2 3" key="1">
    <citation type="submission" date="2022-07" db="EMBL/GenBank/DDBJ databases">
        <title>Methylomonas rivi sp. nov., Methylomonas rosea sp. nov., Methylomonas aureus sp. nov. and Methylomonas subterranea sp. nov., four novel methanotrophs isolated from a freshwater creek and the deep terrestrial subsurface.</title>
        <authorList>
            <person name="Abin C."/>
            <person name="Sankaranarayanan K."/>
            <person name="Garner C."/>
            <person name="Sindelar R."/>
            <person name="Kotary K."/>
            <person name="Garner R."/>
            <person name="Barclay S."/>
            <person name="Lawson P."/>
            <person name="Krumholz L."/>
        </authorList>
    </citation>
    <scope>NUCLEOTIDE SEQUENCE [LARGE SCALE GENOMIC DNA]</scope>
    <source>
        <strain evidence="2 3">SURF-1</strain>
    </source>
</reference>
<feature type="transmembrane region" description="Helical" evidence="1">
    <location>
        <begin position="416"/>
        <end position="434"/>
    </location>
</feature>
<keyword evidence="1" id="KW-1133">Transmembrane helix</keyword>
<protein>
    <submittedName>
        <fullName evidence="2">Cell envelope integrity protein CreD</fullName>
    </submittedName>
</protein>
<accession>A0ABT1UHB4</accession>
<keyword evidence="1" id="KW-0472">Membrane</keyword>
<dbReference type="PIRSF" id="PIRSF004548">
    <property type="entry name" value="CreD"/>
    <property type="match status" value="1"/>
</dbReference>
<evidence type="ECO:0000313" key="3">
    <source>
        <dbReference type="Proteomes" id="UP001524569"/>
    </source>
</evidence>
<dbReference type="Proteomes" id="UP001524569">
    <property type="component" value="Unassembled WGS sequence"/>
</dbReference>
<comment type="caution">
    <text evidence="2">The sequence shown here is derived from an EMBL/GenBank/DDBJ whole genome shotgun (WGS) entry which is preliminary data.</text>
</comment>
<dbReference type="PANTHER" id="PTHR30092:SF0">
    <property type="entry name" value="INNER MEMBRANE PROTEIN CRED"/>
    <property type="match status" value="1"/>
</dbReference>
<dbReference type="InterPro" id="IPR010364">
    <property type="entry name" value="Uncharacterised_IM_CreD"/>
</dbReference>
<organism evidence="2 3">
    <name type="scientific">Methylomonas aurea</name>
    <dbReference type="NCBI Taxonomy" id="2952224"/>
    <lineage>
        <taxon>Bacteria</taxon>
        <taxon>Pseudomonadati</taxon>
        <taxon>Pseudomonadota</taxon>
        <taxon>Gammaproteobacteria</taxon>
        <taxon>Methylococcales</taxon>
        <taxon>Methylococcaceae</taxon>
        <taxon>Methylomonas</taxon>
    </lineage>
</organism>
<feature type="transmembrane region" description="Helical" evidence="1">
    <location>
        <begin position="394"/>
        <end position="410"/>
    </location>
</feature>
<evidence type="ECO:0000313" key="2">
    <source>
        <dbReference type="EMBL" id="MCQ8181085.1"/>
    </source>
</evidence>